<keyword evidence="2" id="KW-1185">Reference proteome</keyword>
<protein>
    <submittedName>
        <fullName evidence="1">Unnamed protein product</fullName>
    </submittedName>
</protein>
<name>A0ACB5TJH3_AMBMO</name>
<comment type="caution">
    <text evidence="1">The sequence shown here is derived from an EMBL/GenBank/DDBJ whole genome shotgun (WGS) entry which is preliminary data.</text>
</comment>
<gene>
    <name evidence="1" type="ORF">Amon02_000849700</name>
</gene>
<organism evidence="1 2">
    <name type="scientific">Ambrosiozyma monospora</name>
    <name type="common">Yeast</name>
    <name type="synonym">Endomycopsis monosporus</name>
    <dbReference type="NCBI Taxonomy" id="43982"/>
    <lineage>
        <taxon>Eukaryota</taxon>
        <taxon>Fungi</taxon>
        <taxon>Dikarya</taxon>
        <taxon>Ascomycota</taxon>
        <taxon>Saccharomycotina</taxon>
        <taxon>Pichiomycetes</taxon>
        <taxon>Pichiales</taxon>
        <taxon>Pichiaceae</taxon>
        <taxon>Ambrosiozyma</taxon>
    </lineage>
</organism>
<sequence length="238" mass="28253">MIINKTVFIDPTVKYGLEEYFAEKHQQSEHPYSIKQSSPMISTPSEFQVLHTHMKMRQFEMFRLKCHNFWCFIPIVTKQLQIQLFADRRHIFTLPKDIQFAKHFYPILTLISYTLYGLFSYQELMAVKRGDFNLRILEVRYQVFKKNNPHLQNDLVEFHKQMIIGIPDNEAPSTASFCFLSGDQLVLPSKLIKTEEQSSSEKHECTLWFESTYQMNNDMWWWSKRCSPLTGVGSKFDI</sequence>
<proteinExistence type="predicted"/>
<dbReference type="EMBL" id="BSXS01007582">
    <property type="protein sequence ID" value="GME89403.1"/>
    <property type="molecule type" value="Genomic_DNA"/>
</dbReference>
<evidence type="ECO:0000313" key="1">
    <source>
        <dbReference type="EMBL" id="GME89403.1"/>
    </source>
</evidence>
<reference evidence="1" key="1">
    <citation type="submission" date="2023-04" db="EMBL/GenBank/DDBJ databases">
        <title>Ambrosiozyma monospora NBRC 10751.</title>
        <authorList>
            <person name="Ichikawa N."/>
            <person name="Sato H."/>
            <person name="Tonouchi N."/>
        </authorList>
    </citation>
    <scope>NUCLEOTIDE SEQUENCE</scope>
    <source>
        <strain evidence="1">NBRC 10751</strain>
    </source>
</reference>
<dbReference type="Proteomes" id="UP001165064">
    <property type="component" value="Unassembled WGS sequence"/>
</dbReference>
<accession>A0ACB5TJH3</accession>
<evidence type="ECO:0000313" key="2">
    <source>
        <dbReference type="Proteomes" id="UP001165064"/>
    </source>
</evidence>